<keyword evidence="3" id="KW-0808">Transferase</keyword>
<dbReference type="GO" id="GO:0005634">
    <property type="term" value="C:nucleus"/>
    <property type="evidence" value="ECO:0007669"/>
    <property type="project" value="TreeGrafter"/>
</dbReference>
<accession>A0A2J7ZZY1</accession>
<dbReference type="InterPro" id="IPR004971">
    <property type="entry name" value="mRNA_G-N7_MeTrfase_dom"/>
</dbReference>
<evidence type="ECO:0000256" key="4">
    <source>
        <dbReference type="ARBA" id="ARBA00022691"/>
    </source>
</evidence>
<keyword evidence="4" id="KW-0949">S-adenosyl-L-methionine</keyword>
<dbReference type="Gene3D" id="3.30.470.30">
    <property type="entry name" value="DNA ligase/mRNA capping enzyme"/>
    <property type="match status" value="1"/>
</dbReference>
<organism evidence="9 10">
    <name type="scientific">Tetrabaena socialis</name>
    <dbReference type="NCBI Taxonomy" id="47790"/>
    <lineage>
        <taxon>Eukaryota</taxon>
        <taxon>Viridiplantae</taxon>
        <taxon>Chlorophyta</taxon>
        <taxon>core chlorophytes</taxon>
        <taxon>Chlorophyceae</taxon>
        <taxon>CS clade</taxon>
        <taxon>Chlamydomonadales</taxon>
        <taxon>Tetrabaenaceae</taxon>
        <taxon>Tetrabaena</taxon>
    </lineage>
</organism>
<dbReference type="Pfam" id="PF03291">
    <property type="entry name" value="mRNA_G-N7_MeTrfase"/>
    <property type="match status" value="1"/>
</dbReference>
<evidence type="ECO:0000256" key="6">
    <source>
        <dbReference type="ARBA" id="ARBA00023042"/>
    </source>
</evidence>
<evidence type="ECO:0000259" key="8">
    <source>
        <dbReference type="PROSITE" id="PS51562"/>
    </source>
</evidence>
<sequence length="1029" mass="113634">MKIDQATLTRLIDLVKASVESDEVEARYTAPLPYEKFDTLVRYFRAHGKAFSEEDTIDATIQLDGKSYRVTAAGAASVAAVMAAVTERSPIANDQRAGLVCILKSMAEAVSLAKYDMKVTRKHEVPVTAKATLAQIADRFGSNTRLVRTKRRFSSVSEDGLCRIDLTAINHMSMISNLEHKTDIRYEAEVELLDARGSEPRAAVMALLKSFSVLLKLVNGTDYVLSADERQAVLARYSALTKASGKFIGPKPVTLELRHLAEATPGSDSVRGNYTITDKADGERALAFVDASGALFLIDDRLGVTATGLRSAAVTDTLFDCEVVKPSNRAAETQRLIACFDIYFYMSKDVRALPLALGVSATSDAEDRVSYMNRALAAAAFVKSKPGDPDIFAKEFRLVQFGGDDVFNQVRYLVRKKNAGNIPYDTDGLIFTPSKLAVGAHDASGGPATTFGRWDKVFKWKPPEFNSVDFLLRFPEGGDLVVDKDESGADVYYRPAKLYVGTKASATPVSLLDYVKFLHKPDMPHKRDDKEYIARLFEAGNTDSLHKCLVKVSDGGLCRCENGDLINDDTIVEMSYACSRGQGHAPQCWRPLRVRHDKNERYRLTNSISGTANDINTALSVWRSICFPITLDVLMGAQKLDAADVKAAVDSAAGGLYYMRDRPREQSASMPMLLFHNHWVKRESLILKFKGHALSLLDIGCGHGGDIAKWVDASLVRVLVFDPVDDNLTNPGPLNEGACLRAMVARNRVTHGNNLIRFPKMVFLRMDASKIIDAEYINGKKELDPETYAIARSLWALDAAGPAMPPELRSLHGFASQGFDLASCMFAVHYFFDRMDNLRAFATNVANQLRAGGHFFGTCLDGERVARALAGVPSVMSLEGRKDSRLLWVITKLYEDATVAKVKKVKKKKQKVGLGLGLSEPDEPEIDPRIGRRTRVFVETIGHEIDEFLVDFSLLTEVMAEKGLYPMSAAEAAKLAFKGSDGFFDELFSQMSSLGQKTNQSHSVQVALQMSDAEKTYSFMHRWFVFTKR</sequence>
<dbReference type="GO" id="GO:0004482">
    <property type="term" value="F:mRNA 5'-cap (guanine-N7-)-methyltransferase activity"/>
    <property type="evidence" value="ECO:0007669"/>
    <property type="project" value="UniProtKB-EC"/>
</dbReference>
<dbReference type="SUPFAM" id="SSF53335">
    <property type="entry name" value="S-adenosyl-L-methionine-dependent methyltransferases"/>
    <property type="match status" value="1"/>
</dbReference>
<dbReference type="EC" id="2.1.1.56" evidence="1"/>
<feature type="domain" description="MRNA cap 0 methyltransferase" evidence="8">
    <location>
        <begin position="668"/>
        <end position="1029"/>
    </location>
</feature>
<dbReference type="OrthoDB" id="10248867at2759"/>
<dbReference type="PROSITE" id="PS51562">
    <property type="entry name" value="RNA_CAP0_MT"/>
    <property type="match status" value="1"/>
</dbReference>
<evidence type="ECO:0000313" key="10">
    <source>
        <dbReference type="Proteomes" id="UP000236333"/>
    </source>
</evidence>
<dbReference type="InterPro" id="IPR012340">
    <property type="entry name" value="NA-bd_OB-fold"/>
</dbReference>
<keyword evidence="10" id="KW-1185">Reference proteome</keyword>
<keyword evidence="5" id="KW-0694">RNA-binding</keyword>
<dbReference type="PANTHER" id="PTHR12189">
    <property type="entry name" value="MRNA GUANINE-7- METHYLTRANSFERASE"/>
    <property type="match status" value="1"/>
</dbReference>
<evidence type="ECO:0000256" key="2">
    <source>
        <dbReference type="ARBA" id="ARBA00022603"/>
    </source>
</evidence>
<reference evidence="9 10" key="1">
    <citation type="journal article" date="2017" name="Mol. Biol. Evol.">
        <title>The 4-celled Tetrabaena socialis nuclear genome reveals the essential components for genetic control of cell number at the origin of multicellularity in the volvocine lineage.</title>
        <authorList>
            <person name="Featherston J."/>
            <person name="Arakaki Y."/>
            <person name="Hanschen E.R."/>
            <person name="Ferris P.J."/>
            <person name="Michod R.E."/>
            <person name="Olson B.J.S.C."/>
            <person name="Nozaki H."/>
            <person name="Durand P.M."/>
        </authorList>
    </citation>
    <scope>NUCLEOTIDE SEQUENCE [LARGE SCALE GENOMIC DNA]</scope>
    <source>
        <strain evidence="9 10">NIES-571</strain>
    </source>
</reference>
<comment type="caution">
    <text evidence="9">The sequence shown here is derived from an EMBL/GenBank/DDBJ whole genome shotgun (WGS) entry which is preliminary data.</text>
</comment>
<protein>
    <recommendedName>
        <fullName evidence="1">mRNA (guanine-N(7))-methyltransferase</fullName>
        <ecNumber evidence="1">2.1.1.56</ecNumber>
    </recommendedName>
</protein>
<dbReference type="EMBL" id="PGGS01000276">
    <property type="protein sequence ID" value="PNH05832.1"/>
    <property type="molecule type" value="Genomic_DNA"/>
</dbReference>
<dbReference type="InterPro" id="IPR039753">
    <property type="entry name" value="RG7MT1"/>
</dbReference>
<dbReference type="AlphaFoldDB" id="A0A2J7ZZY1"/>
<evidence type="ECO:0000313" key="9">
    <source>
        <dbReference type="EMBL" id="PNH05832.1"/>
    </source>
</evidence>
<dbReference type="InterPro" id="IPR029063">
    <property type="entry name" value="SAM-dependent_MTases_sf"/>
</dbReference>
<dbReference type="Gene3D" id="3.20.100.10">
    <property type="entry name" value="mRNA triphosphatase Cet1-like"/>
    <property type="match status" value="1"/>
</dbReference>
<dbReference type="Gene3D" id="2.40.50.140">
    <property type="entry name" value="Nucleic acid-binding proteins"/>
    <property type="match status" value="1"/>
</dbReference>
<dbReference type="SUPFAM" id="SSF50249">
    <property type="entry name" value="Nucleic acid-binding proteins"/>
    <property type="match status" value="1"/>
</dbReference>
<dbReference type="Proteomes" id="UP000236333">
    <property type="component" value="Unassembled WGS sequence"/>
</dbReference>
<comment type="catalytic activity">
    <reaction evidence="7">
        <text>a 5'-end (5'-triphosphoguanosine)-ribonucleoside in mRNA + S-adenosyl-L-methionine = a 5'-end (N(7)-methyl 5'-triphosphoguanosine)-ribonucleoside in mRNA + S-adenosyl-L-homocysteine</text>
        <dbReference type="Rhea" id="RHEA:67008"/>
        <dbReference type="Rhea" id="RHEA-COMP:17166"/>
        <dbReference type="Rhea" id="RHEA-COMP:17167"/>
        <dbReference type="ChEBI" id="CHEBI:57856"/>
        <dbReference type="ChEBI" id="CHEBI:59789"/>
        <dbReference type="ChEBI" id="CHEBI:156461"/>
        <dbReference type="ChEBI" id="CHEBI:167617"/>
        <dbReference type="EC" id="2.1.1.56"/>
    </reaction>
</comment>
<evidence type="ECO:0000256" key="3">
    <source>
        <dbReference type="ARBA" id="ARBA00022679"/>
    </source>
</evidence>
<dbReference type="InterPro" id="IPR037009">
    <property type="entry name" value="mRNA_triPase_Cet1_sf"/>
</dbReference>
<keyword evidence="2" id="KW-0489">Methyltransferase</keyword>
<evidence type="ECO:0000256" key="1">
    <source>
        <dbReference type="ARBA" id="ARBA00011926"/>
    </source>
</evidence>
<dbReference type="PANTHER" id="PTHR12189:SF2">
    <property type="entry name" value="MRNA CAP GUANINE-N7 METHYLTRANSFERASE"/>
    <property type="match status" value="1"/>
</dbReference>
<dbReference type="GO" id="GO:0004651">
    <property type="term" value="F:polynucleotide 5'-phosphatase activity"/>
    <property type="evidence" value="ECO:0007669"/>
    <property type="project" value="InterPro"/>
</dbReference>
<dbReference type="Gene3D" id="3.40.50.150">
    <property type="entry name" value="Vaccinia Virus protein VP39"/>
    <property type="match status" value="1"/>
</dbReference>
<keyword evidence="6" id="KW-0507">mRNA processing</keyword>
<dbReference type="GO" id="GO:0003723">
    <property type="term" value="F:RNA binding"/>
    <property type="evidence" value="ECO:0007669"/>
    <property type="project" value="UniProtKB-KW"/>
</dbReference>
<evidence type="ECO:0000256" key="5">
    <source>
        <dbReference type="ARBA" id="ARBA00022884"/>
    </source>
</evidence>
<proteinExistence type="predicted"/>
<keyword evidence="6" id="KW-0506">mRNA capping</keyword>
<evidence type="ECO:0000256" key="7">
    <source>
        <dbReference type="ARBA" id="ARBA00044712"/>
    </source>
</evidence>
<dbReference type="SUPFAM" id="SSF56091">
    <property type="entry name" value="DNA ligase/mRNA capping enzyme, catalytic domain"/>
    <property type="match status" value="1"/>
</dbReference>
<name>A0A2J7ZZY1_9CHLO</name>
<gene>
    <name evidence="9" type="ORF">TSOC_007853</name>
</gene>